<accession>A0A069RQE7</accession>
<keyword evidence="2" id="KW-1185">Reference proteome</keyword>
<dbReference type="AlphaFoldDB" id="A0A069RQE7"/>
<dbReference type="EMBL" id="JJMM01000002">
    <property type="protein sequence ID" value="KDR96397.1"/>
    <property type="molecule type" value="Genomic_DNA"/>
</dbReference>
<dbReference type="STRING" id="1121324.CLIT_2c00030"/>
<organism evidence="1 2">
    <name type="scientific">Peptoclostridium litorale DSM 5388</name>
    <dbReference type="NCBI Taxonomy" id="1121324"/>
    <lineage>
        <taxon>Bacteria</taxon>
        <taxon>Bacillati</taxon>
        <taxon>Bacillota</taxon>
        <taxon>Clostridia</taxon>
        <taxon>Peptostreptococcales</taxon>
        <taxon>Peptoclostridiaceae</taxon>
        <taxon>Peptoclostridium</taxon>
    </lineage>
</organism>
<dbReference type="Proteomes" id="UP000027946">
    <property type="component" value="Unassembled WGS sequence"/>
</dbReference>
<evidence type="ECO:0000313" key="1">
    <source>
        <dbReference type="EMBL" id="KDR96397.1"/>
    </source>
</evidence>
<protein>
    <submittedName>
        <fullName evidence="1">Uncharacterized protein</fullName>
    </submittedName>
</protein>
<name>A0A069RQE7_PEPLI</name>
<proteinExistence type="predicted"/>
<evidence type="ECO:0000313" key="2">
    <source>
        <dbReference type="Proteomes" id="UP000027946"/>
    </source>
</evidence>
<sequence length="36" mass="4241">MSKDYMSIYAYTNLEDEDIREGFVCLIGLINLLHFL</sequence>
<reference evidence="1 2" key="1">
    <citation type="submission" date="2014-03" db="EMBL/GenBank/DDBJ databases">
        <title>Genome sequence of Clostridium litorale W6, DSM 5388.</title>
        <authorList>
            <person name="Poehlein A."/>
            <person name="Jagirdar A."/>
            <person name="Khonsari B."/>
            <person name="Chibani C.M."/>
            <person name="Gutierrez Gutierrez D.A."/>
            <person name="Davydova E."/>
            <person name="Alghaithi H.S."/>
            <person name="Nair K.P."/>
            <person name="Dhamotharan K."/>
            <person name="Chandran L."/>
            <person name="G W."/>
            <person name="Daniel R."/>
        </authorList>
    </citation>
    <scope>NUCLEOTIDE SEQUENCE [LARGE SCALE GENOMIC DNA]</scope>
    <source>
        <strain evidence="1 2">W6</strain>
    </source>
</reference>
<gene>
    <name evidence="1" type="ORF">CLIT_2c00030</name>
</gene>
<comment type="caution">
    <text evidence="1">The sequence shown here is derived from an EMBL/GenBank/DDBJ whole genome shotgun (WGS) entry which is preliminary data.</text>
</comment>